<dbReference type="EMBL" id="MN043729">
    <property type="protein sequence ID" value="QDP43022.1"/>
    <property type="molecule type" value="Genomic_DNA"/>
</dbReference>
<dbReference type="EMBL" id="MN043729">
    <property type="protein sequence ID" value="QDP42795.1"/>
    <property type="molecule type" value="Genomic_DNA"/>
</dbReference>
<organism evidence="1 3">
    <name type="scientific">Bacillus phage vB_BmeM-Goe8</name>
    <dbReference type="NCBI Taxonomy" id="2593638"/>
    <lineage>
        <taxon>Viruses</taxon>
        <taxon>Duplodnaviria</taxon>
        <taxon>Heunggongvirae</taxon>
        <taxon>Uroviricota</taxon>
        <taxon>Caudoviricetes</taxon>
        <taxon>Herelleviridae</taxon>
        <taxon>Bastillevirinae</taxon>
        <taxon>Goettingenvirus</taxon>
        <taxon>Goettingenvirus goe8</taxon>
    </lineage>
</organism>
<evidence type="ECO:0000313" key="2">
    <source>
        <dbReference type="EMBL" id="QDP43022.1"/>
    </source>
</evidence>
<dbReference type="Proteomes" id="UP000317800">
    <property type="component" value="Segment"/>
</dbReference>
<evidence type="ECO:0000313" key="1">
    <source>
        <dbReference type="EMBL" id="QDP42795.1"/>
    </source>
</evidence>
<proteinExistence type="predicted"/>
<gene>
    <name evidence="1" type="ORF">Goe8_c00110</name>
    <name evidence="2" type="ORF">Goe8_c02490</name>
</gene>
<accession>A0A516KMI7</accession>
<evidence type="ECO:0000313" key="3">
    <source>
        <dbReference type="Proteomes" id="UP000317800"/>
    </source>
</evidence>
<protein>
    <submittedName>
        <fullName evidence="1">Uncharacterized protein</fullName>
    </submittedName>
</protein>
<sequence length="97" mass="11576">MEQVKWGWKIIKDNIFNPRWDWDKDMKGTVKGDYQGGKHRYRLKDDDGNIYYYIFSDIDVNEGTESQLFRPLDWAMAYAGCTTIEYKDTETGEYKVL</sequence>
<name>A0A516KMI7_9CAUD</name>
<reference evidence="1 3" key="1">
    <citation type="submission" date="2019-06" db="EMBL/GenBank/DDBJ databases">
        <authorList>
            <person name="Hertel R."/>
        </authorList>
    </citation>
    <scope>NUCLEOTIDE SEQUENCE [LARGE SCALE GENOMIC DNA]</scope>
</reference>
<keyword evidence="3" id="KW-1185">Reference proteome</keyword>